<proteinExistence type="inferred from homology"/>
<dbReference type="AlphaFoldDB" id="A0A372GNN8"/>
<evidence type="ECO:0000313" key="9">
    <source>
        <dbReference type="EMBL" id="RFS86984.1"/>
    </source>
</evidence>
<dbReference type="RefSeq" id="WP_117397437.1">
    <property type="nucleotide sequence ID" value="NZ_QVNQ01000001.1"/>
</dbReference>
<gene>
    <name evidence="9" type="ORF">D0T12_01630</name>
</gene>
<evidence type="ECO:0000256" key="5">
    <source>
        <dbReference type="ARBA" id="ARBA00022777"/>
    </source>
</evidence>
<evidence type="ECO:0000256" key="6">
    <source>
        <dbReference type="ARBA" id="ARBA00022840"/>
    </source>
</evidence>
<feature type="domain" description="Protein kinase" evidence="8">
    <location>
        <begin position="17"/>
        <end position="308"/>
    </location>
</feature>
<reference evidence="9 10" key="1">
    <citation type="submission" date="2018-08" db="EMBL/GenBank/DDBJ databases">
        <title>Actinomadura spongicola sp. nov., isolated from marine sponge Leucetta chagosensis.</title>
        <authorList>
            <person name="Li L."/>
            <person name="Lin H.W."/>
        </authorList>
    </citation>
    <scope>NUCLEOTIDE SEQUENCE [LARGE SCALE GENOMIC DNA]</scope>
    <source>
        <strain evidence="9 10">LHW52907</strain>
    </source>
</reference>
<protein>
    <recommendedName>
        <fullName evidence="2">non-specific serine/threonine protein kinase</fullName>
        <ecNumber evidence="2">2.7.11.1</ecNumber>
    </recommendedName>
</protein>
<dbReference type="InterPro" id="IPR011009">
    <property type="entry name" value="Kinase-like_dom_sf"/>
</dbReference>
<dbReference type="Gene3D" id="1.10.510.10">
    <property type="entry name" value="Transferase(Phosphotransferase) domain 1"/>
    <property type="match status" value="1"/>
</dbReference>
<keyword evidence="5" id="KW-0418">Kinase</keyword>
<organism evidence="9 10">
    <name type="scientific">Actinomadura spongiicola</name>
    <dbReference type="NCBI Taxonomy" id="2303421"/>
    <lineage>
        <taxon>Bacteria</taxon>
        <taxon>Bacillati</taxon>
        <taxon>Actinomycetota</taxon>
        <taxon>Actinomycetes</taxon>
        <taxon>Streptosporangiales</taxon>
        <taxon>Thermomonosporaceae</taxon>
        <taxon>Actinomadura</taxon>
    </lineage>
</organism>
<dbReference type="PANTHER" id="PTHR43671:SF13">
    <property type="entry name" value="SERINE_THREONINE-PROTEIN KINASE NEK2"/>
    <property type="match status" value="1"/>
</dbReference>
<evidence type="ECO:0000256" key="2">
    <source>
        <dbReference type="ARBA" id="ARBA00012513"/>
    </source>
</evidence>
<dbReference type="CDD" id="cd14014">
    <property type="entry name" value="STKc_PknB_like"/>
    <property type="match status" value="1"/>
</dbReference>
<dbReference type="SUPFAM" id="SSF56112">
    <property type="entry name" value="Protein kinase-like (PK-like)"/>
    <property type="match status" value="1"/>
</dbReference>
<evidence type="ECO:0000256" key="4">
    <source>
        <dbReference type="ARBA" id="ARBA00022741"/>
    </source>
</evidence>
<accession>A0A372GNN8</accession>
<evidence type="ECO:0000256" key="1">
    <source>
        <dbReference type="ARBA" id="ARBA00010886"/>
    </source>
</evidence>
<dbReference type="Pfam" id="PF00069">
    <property type="entry name" value="Pkinase"/>
    <property type="match status" value="1"/>
</dbReference>
<evidence type="ECO:0000313" key="10">
    <source>
        <dbReference type="Proteomes" id="UP000262882"/>
    </source>
</evidence>
<dbReference type="Proteomes" id="UP000262882">
    <property type="component" value="Unassembled WGS sequence"/>
</dbReference>
<evidence type="ECO:0000259" key="8">
    <source>
        <dbReference type="PROSITE" id="PS50011"/>
    </source>
</evidence>
<evidence type="ECO:0000256" key="3">
    <source>
        <dbReference type="ARBA" id="ARBA00022679"/>
    </source>
</evidence>
<dbReference type="GO" id="GO:0004674">
    <property type="term" value="F:protein serine/threonine kinase activity"/>
    <property type="evidence" value="ECO:0007669"/>
    <property type="project" value="UniProtKB-EC"/>
</dbReference>
<name>A0A372GNN8_9ACTN</name>
<keyword evidence="6 7" id="KW-0067">ATP-binding</keyword>
<dbReference type="GO" id="GO:0005524">
    <property type="term" value="F:ATP binding"/>
    <property type="evidence" value="ECO:0007669"/>
    <property type="project" value="UniProtKB-UniRule"/>
</dbReference>
<sequence length="427" mass="47751">MRGELKGLEGRVVDGRYRLREWLGEGAFGAVFRSEQQVMGVPIRRVAVKLSRRQGMTEETARKLFSDALILAETMDGMTDTEARAHLVHLYDGGVAADVGGRAYLAMEYVQGSTLAAQFDSYPRGVPAPLLMKWARQICVALRGLHAMVPPLLHRDLKSDNVLLGLDRTVRLVDFGLAARLLETGYAEGVAGTLSNMAPETWRGESFPASDLYSLGLLIYEGLTGRLPFSHLHPPDDLPTRLHGDWLFDARAKCRIEPPSLLNNTVPRELDALVLRCLEHSPARRFATAEEVLAEIDAPRSSRRHARPDVGEEIRQARNLREQGDPHGARATLQHLLDGRTWPPSDEFALLHESAETLGVLGDHAEAALRYKTAWQLLERSPSLLRTREERVSLLRRIAEAYTNAGNRYQANRFDELRRREESHGGP</sequence>
<dbReference type="OrthoDB" id="9762169at2"/>
<dbReference type="InterPro" id="IPR008271">
    <property type="entry name" value="Ser/Thr_kinase_AS"/>
</dbReference>
<comment type="caution">
    <text evidence="9">The sequence shown here is derived from an EMBL/GenBank/DDBJ whole genome shotgun (WGS) entry which is preliminary data.</text>
</comment>
<dbReference type="PROSITE" id="PS00107">
    <property type="entry name" value="PROTEIN_KINASE_ATP"/>
    <property type="match status" value="1"/>
</dbReference>
<dbReference type="PROSITE" id="PS50011">
    <property type="entry name" value="PROTEIN_KINASE_DOM"/>
    <property type="match status" value="1"/>
</dbReference>
<dbReference type="InterPro" id="IPR017441">
    <property type="entry name" value="Protein_kinase_ATP_BS"/>
</dbReference>
<dbReference type="InterPro" id="IPR000719">
    <property type="entry name" value="Prot_kinase_dom"/>
</dbReference>
<keyword evidence="10" id="KW-1185">Reference proteome</keyword>
<dbReference type="PROSITE" id="PS00108">
    <property type="entry name" value="PROTEIN_KINASE_ST"/>
    <property type="match status" value="1"/>
</dbReference>
<dbReference type="EMBL" id="QVNQ01000001">
    <property type="protein sequence ID" value="RFS86984.1"/>
    <property type="molecule type" value="Genomic_DNA"/>
</dbReference>
<dbReference type="SMART" id="SM00220">
    <property type="entry name" value="S_TKc"/>
    <property type="match status" value="1"/>
</dbReference>
<dbReference type="EC" id="2.7.11.1" evidence="2"/>
<dbReference type="PANTHER" id="PTHR43671">
    <property type="entry name" value="SERINE/THREONINE-PROTEIN KINASE NEK"/>
    <property type="match status" value="1"/>
</dbReference>
<evidence type="ECO:0000256" key="7">
    <source>
        <dbReference type="PROSITE-ProRule" id="PRU10141"/>
    </source>
</evidence>
<keyword evidence="4 7" id="KW-0547">Nucleotide-binding</keyword>
<comment type="similarity">
    <text evidence="1">Belongs to the protein kinase superfamily. NEK Ser/Thr protein kinase family. NIMA subfamily.</text>
</comment>
<dbReference type="Gene3D" id="3.30.200.20">
    <property type="entry name" value="Phosphorylase Kinase, domain 1"/>
    <property type="match status" value="1"/>
</dbReference>
<dbReference type="InterPro" id="IPR050660">
    <property type="entry name" value="NEK_Ser/Thr_kinase"/>
</dbReference>
<keyword evidence="3" id="KW-0808">Transferase</keyword>
<feature type="binding site" evidence="7">
    <location>
        <position position="49"/>
    </location>
    <ligand>
        <name>ATP</name>
        <dbReference type="ChEBI" id="CHEBI:30616"/>
    </ligand>
</feature>